<comment type="caution">
    <text evidence="1">The sequence shown here is derived from an EMBL/GenBank/DDBJ whole genome shotgun (WGS) entry which is preliminary data.</text>
</comment>
<keyword evidence="2" id="KW-1185">Reference proteome</keyword>
<proteinExistence type="predicted"/>
<sequence>MEEICRLEMREAVTIDPDRLVELCVSMGELKAEAMITTAIEELARGIVEVETAYRQHDLHALQDRASVMAKTAEHIGMTTFARVAEDVMACAQACEGIPLAATLTRLRRIADRSLSAVWDMQDIRV</sequence>
<evidence type="ECO:0000313" key="2">
    <source>
        <dbReference type="Proteomes" id="UP000243978"/>
    </source>
</evidence>
<evidence type="ECO:0008006" key="3">
    <source>
        <dbReference type="Google" id="ProtNLM"/>
    </source>
</evidence>
<dbReference type="InterPro" id="IPR036641">
    <property type="entry name" value="HPT_dom_sf"/>
</dbReference>
<dbReference type="OrthoDB" id="7873775at2"/>
<dbReference type="AlphaFoldDB" id="A0A2T6BPN3"/>
<dbReference type="EMBL" id="QBKS01000001">
    <property type="protein sequence ID" value="PTX58016.1"/>
    <property type="molecule type" value="Genomic_DNA"/>
</dbReference>
<dbReference type="Proteomes" id="UP000243978">
    <property type="component" value="Unassembled WGS sequence"/>
</dbReference>
<accession>A0A2T6BPN3</accession>
<organism evidence="1 2">
    <name type="scientific">Litoreibacter ponti</name>
    <dbReference type="NCBI Taxonomy" id="1510457"/>
    <lineage>
        <taxon>Bacteria</taxon>
        <taxon>Pseudomonadati</taxon>
        <taxon>Pseudomonadota</taxon>
        <taxon>Alphaproteobacteria</taxon>
        <taxon>Rhodobacterales</taxon>
        <taxon>Roseobacteraceae</taxon>
        <taxon>Litoreibacter</taxon>
    </lineage>
</organism>
<dbReference type="RefSeq" id="WP_146174219.1">
    <property type="nucleotide sequence ID" value="NZ_QBKS01000001.1"/>
</dbReference>
<gene>
    <name evidence="1" type="ORF">C8N43_2692</name>
</gene>
<reference evidence="1 2" key="1">
    <citation type="submission" date="2018-04" db="EMBL/GenBank/DDBJ databases">
        <title>Genomic Encyclopedia of Archaeal and Bacterial Type Strains, Phase II (KMG-II): from individual species to whole genera.</title>
        <authorList>
            <person name="Goeker M."/>
        </authorList>
    </citation>
    <scope>NUCLEOTIDE SEQUENCE [LARGE SCALE GENOMIC DNA]</scope>
    <source>
        <strain evidence="1 2">DSM 100977</strain>
    </source>
</reference>
<dbReference type="Gene3D" id="1.20.120.160">
    <property type="entry name" value="HPT domain"/>
    <property type="match status" value="1"/>
</dbReference>
<dbReference type="GO" id="GO:0000160">
    <property type="term" value="P:phosphorelay signal transduction system"/>
    <property type="evidence" value="ECO:0007669"/>
    <property type="project" value="InterPro"/>
</dbReference>
<evidence type="ECO:0000313" key="1">
    <source>
        <dbReference type="EMBL" id="PTX58016.1"/>
    </source>
</evidence>
<protein>
    <recommendedName>
        <fullName evidence="3">Hpt domain-containing protein</fullName>
    </recommendedName>
</protein>
<name>A0A2T6BPN3_9RHOB</name>